<name>A0A224Y1S5_9HEMI</name>
<proteinExistence type="predicted"/>
<dbReference type="EMBL" id="GFTR01002057">
    <property type="protein sequence ID" value="JAW14369.1"/>
    <property type="molecule type" value="Transcribed_RNA"/>
</dbReference>
<keyword evidence="1" id="KW-0732">Signal</keyword>
<protein>
    <submittedName>
        <fullName evidence="2">Putative secreted protein</fullName>
    </submittedName>
</protein>
<dbReference type="AlphaFoldDB" id="A0A224Y1S5"/>
<organism evidence="2">
    <name type="scientific">Panstrongylus lignarius</name>
    <dbReference type="NCBI Taxonomy" id="156445"/>
    <lineage>
        <taxon>Eukaryota</taxon>
        <taxon>Metazoa</taxon>
        <taxon>Ecdysozoa</taxon>
        <taxon>Arthropoda</taxon>
        <taxon>Hexapoda</taxon>
        <taxon>Insecta</taxon>
        <taxon>Pterygota</taxon>
        <taxon>Neoptera</taxon>
        <taxon>Paraneoptera</taxon>
        <taxon>Hemiptera</taxon>
        <taxon>Heteroptera</taxon>
        <taxon>Panheteroptera</taxon>
        <taxon>Cimicomorpha</taxon>
        <taxon>Reduviidae</taxon>
        <taxon>Triatominae</taxon>
        <taxon>Panstrongylus</taxon>
    </lineage>
</organism>
<accession>A0A224Y1S5</accession>
<evidence type="ECO:0000256" key="1">
    <source>
        <dbReference type="SAM" id="SignalP"/>
    </source>
</evidence>
<reference evidence="2" key="1">
    <citation type="journal article" date="2018" name="PLoS Negl. Trop. Dis.">
        <title>An insight into the salivary gland and fat body transcriptome of Panstrongylus lignarius (Hemiptera: Heteroptera), the main vector of Chagas disease in Peru.</title>
        <authorList>
            <person name="Nevoa J.C."/>
            <person name="Mendes M.T."/>
            <person name="da Silva M.V."/>
            <person name="Soares S.C."/>
            <person name="Oliveira C.J.F."/>
            <person name="Ribeiro J.M.C."/>
        </authorList>
    </citation>
    <scope>NUCLEOTIDE SEQUENCE</scope>
</reference>
<evidence type="ECO:0000313" key="2">
    <source>
        <dbReference type="EMBL" id="JAW14369.1"/>
    </source>
</evidence>
<feature type="signal peptide" evidence="1">
    <location>
        <begin position="1"/>
        <end position="16"/>
    </location>
</feature>
<sequence>MAFLLVFHLVIHMTLADLLVQNQNENAQVCCRVLKNGPICDLVMSAAPQRKARFLHLLHQLDHSISPTGCQVGSKLHQQSQSLDYQHLVGNLCRQCSVVRQNLRLSSAAGHFQDLYLSVGRR</sequence>
<feature type="chain" id="PRO_5013053206" evidence="1">
    <location>
        <begin position="17"/>
        <end position="122"/>
    </location>
</feature>